<sequence>MAIFERKIDLIERNRRGFIDLFWPSVLLVEQKSAGKDLFKAQGQALDYVLGLNDRDLPKYVLTCDFQRFRLLELETRREIAFTLPHLHKHVEAFAFMLGVQRRHYGTQAAVNIKAAELLGTIHDALEEKNYRGTDLERLMVRLLFCLFADDTGIFDTKDDFLYLIEERTDADGSNVGRVLNELFEVLDTPEDRRVVGLDPEFAKFPYVNGKLFTGHLRTPVFDAQMRDDLIAAAKFDWGKVSPAIFGSLFQSVMDKAERRKKGAHYTTEPNIRKVIGPLFLDDLRAELDRLKARRDGGRRAALLAFQERLGALEFFDPACGCGNFLVVTYRELRAMEQELLEQVYDVNSPLLLEVEALSVVRLAQFHGIELDEFAAHIAEVAMWMTEHLANIELGRVYGKVFADIPLTDSAHVVHGDALEIEWEDVLPHDRCFAVMGNPPFVGAKFQSAEQRAQVRDLARLGGSGGTLDFVAAWFIKAGAYVAGGPTRIAFVATNSITQGEQVAQLWPILFERYGLEISFAHRTFAWGSDARGKAHVHVVIVGLAHRDHEPQEKRLFSYDSINGEPDETRHAALTAYLFSAETSRHLTVREESLPINGAPRLVVGSKPVDGGYLIFTPEELSSALEAAPCVRNFVRPFIGAKEFLNGGERFIIVAQSGEPGDLRSCAPIAERIKKVRAWRMGQISQKDSKTGEDRAGASALALAQFPTSYHVTVVPSQPYLVVPENGSETREYVPAGWLAPPIVPSSLVRIANDASIWHFGIVVSRMHMAWLTHIGGRLKSDPRYSIGLVYNTFPWPDATDAQRAEVERLAQGVLDARAEWPTASLADLYDPDTMPASLRTAHAALDLAVDRLYRPRAKGAPFASDRERVEHLFGLYEALVNPMAQEAAKQNRRVSRKVARTKKEAEA</sequence>
<dbReference type="Pfam" id="PF20473">
    <property type="entry name" value="MmeI_Mtase"/>
    <property type="match status" value="1"/>
</dbReference>
<feature type="domain" description="MmeI-like N-terminal" evidence="5">
    <location>
        <begin position="13"/>
        <end position="128"/>
    </location>
</feature>
<evidence type="ECO:0000256" key="3">
    <source>
        <dbReference type="ARBA" id="ARBA00022679"/>
    </source>
</evidence>
<dbReference type="PANTHER" id="PTHR33841:SF1">
    <property type="entry name" value="DNA METHYLTRANSFERASE A"/>
    <property type="match status" value="1"/>
</dbReference>
<dbReference type="InterPro" id="IPR050953">
    <property type="entry name" value="N4_N6_ade-DNA_methylase"/>
</dbReference>
<proteinExistence type="predicted"/>
<evidence type="ECO:0000256" key="1">
    <source>
        <dbReference type="ARBA" id="ARBA00011900"/>
    </source>
</evidence>
<evidence type="ECO:0000313" key="10">
    <source>
        <dbReference type="EMBL" id="MDV5822018.1"/>
    </source>
</evidence>
<comment type="caution">
    <text evidence="10">The sequence shown here is derived from an EMBL/GenBank/DDBJ whole genome shotgun (WGS) entry which is preliminary data.</text>
</comment>
<dbReference type="InterPro" id="IPR046816">
    <property type="entry name" value="MmeI_Mtase"/>
</dbReference>
<evidence type="ECO:0000259" key="5">
    <source>
        <dbReference type="Pfam" id="PF20464"/>
    </source>
</evidence>
<name>A0ABU3ZR74_9SPHN</name>
<gene>
    <name evidence="10" type="ORF">O0R41_00165</name>
</gene>
<feature type="domain" description="MmeI-like DNA-methyltransferase" evidence="9">
    <location>
        <begin position="299"/>
        <end position="557"/>
    </location>
</feature>
<evidence type="ECO:0000259" key="8">
    <source>
        <dbReference type="Pfam" id="PF20467"/>
    </source>
</evidence>
<reference evidence="11" key="1">
    <citation type="journal article" date="2022" name="J Environ Chem Eng">
        <title>Biodegradation of petroleum oil using a constructed nonpathogenic and heavy metal-tolerant bacterial consortium isolated from marine sponges.</title>
        <authorList>
            <person name="Dechsakulwatana C."/>
            <person name="Rungsihiranrut A."/>
            <person name="Muangchinda C."/>
            <person name="Ningthoujam R."/>
            <person name="Klankeo P."/>
            <person name="Pinyakong O."/>
        </authorList>
    </citation>
    <scope>NUCLEOTIDE SEQUENCE [LARGE SCALE GENOMIC DNA]</scope>
    <source>
        <strain evidence="11">MO2-4</strain>
    </source>
</reference>
<feature type="domain" description="MmeI-like C-terminal" evidence="8">
    <location>
        <begin position="800"/>
        <end position="882"/>
    </location>
</feature>
<dbReference type="Gene3D" id="3.40.50.150">
    <property type="entry name" value="Vaccinia Virus protein VP39"/>
    <property type="match status" value="1"/>
</dbReference>
<evidence type="ECO:0000256" key="2">
    <source>
        <dbReference type="ARBA" id="ARBA00022603"/>
    </source>
</evidence>
<dbReference type="EC" id="2.1.1.72" evidence="1"/>
<dbReference type="Pfam" id="PF20466">
    <property type="entry name" value="MmeI_TRD"/>
    <property type="match status" value="1"/>
</dbReference>
<protein>
    <recommendedName>
        <fullName evidence="1">site-specific DNA-methyltransferase (adenine-specific)</fullName>
        <ecNumber evidence="1">2.1.1.72</ecNumber>
    </recommendedName>
</protein>
<dbReference type="EMBL" id="JAPTHD010000001">
    <property type="protein sequence ID" value="MDV5822018.1"/>
    <property type="molecule type" value="Genomic_DNA"/>
</dbReference>
<dbReference type="InterPro" id="IPR029063">
    <property type="entry name" value="SAM-dependent_MTases_sf"/>
</dbReference>
<evidence type="ECO:0000259" key="7">
    <source>
        <dbReference type="Pfam" id="PF20466"/>
    </source>
</evidence>
<evidence type="ECO:0000256" key="4">
    <source>
        <dbReference type="ARBA" id="ARBA00047942"/>
    </source>
</evidence>
<keyword evidence="3" id="KW-0808">Transferase</keyword>
<organism evidence="10 11">
    <name type="scientific">Sphingobium naphthae</name>
    <dbReference type="NCBI Taxonomy" id="1886786"/>
    <lineage>
        <taxon>Bacteria</taxon>
        <taxon>Pseudomonadati</taxon>
        <taxon>Pseudomonadota</taxon>
        <taxon>Alphaproteobacteria</taxon>
        <taxon>Sphingomonadales</taxon>
        <taxon>Sphingomonadaceae</taxon>
        <taxon>Sphingobium</taxon>
    </lineage>
</organism>
<comment type="catalytic activity">
    <reaction evidence="4">
        <text>a 2'-deoxyadenosine in DNA + S-adenosyl-L-methionine = an N(6)-methyl-2'-deoxyadenosine in DNA + S-adenosyl-L-homocysteine + H(+)</text>
        <dbReference type="Rhea" id="RHEA:15197"/>
        <dbReference type="Rhea" id="RHEA-COMP:12418"/>
        <dbReference type="Rhea" id="RHEA-COMP:12419"/>
        <dbReference type="ChEBI" id="CHEBI:15378"/>
        <dbReference type="ChEBI" id="CHEBI:57856"/>
        <dbReference type="ChEBI" id="CHEBI:59789"/>
        <dbReference type="ChEBI" id="CHEBI:90615"/>
        <dbReference type="ChEBI" id="CHEBI:90616"/>
        <dbReference type="EC" id="2.1.1.72"/>
    </reaction>
</comment>
<dbReference type="InterPro" id="IPR046817">
    <property type="entry name" value="MmeI_N"/>
</dbReference>
<dbReference type="Pfam" id="PF20464">
    <property type="entry name" value="MmeI_N"/>
    <property type="match status" value="1"/>
</dbReference>
<dbReference type="Pfam" id="PF20467">
    <property type="entry name" value="MmeI_C"/>
    <property type="match status" value="1"/>
</dbReference>
<accession>A0ABU3ZR74</accession>
<keyword evidence="11" id="KW-1185">Reference proteome</keyword>
<dbReference type="GO" id="GO:0008168">
    <property type="term" value="F:methyltransferase activity"/>
    <property type="evidence" value="ECO:0007669"/>
    <property type="project" value="UniProtKB-KW"/>
</dbReference>
<evidence type="ECO:0000259" key="9">
    <source>
        <dbReference type="Pfam" id="PF20473"/>
    </source>
</evidence>
<evidence type="ECO:0000313" key="11">
    <source>
        <dbReference type="Proteomes" id="UP001185984"/>
    </source>
</evidence>
<dbReference type="InterPro" id="IPR046819">
    <property type="entry name" value="MmeI_hel"/>
</dbReference>
<dbReference type="Proteomes" id="UP001185984">
    <property type="component" value="Unassembled WGS sequence"/>
</dbReference>
<dbReference type="Pfam" id="PF20465">
    <property type="entry name" value="MmeI_hel"/>
    <property type="match status" value="1"/>
</dbReference>
<dbReference type="InterPro" id="IPR046818">
    <property type="entry name" value="MmeI_C"/>
</dbReference>
<dbReference type="RefSeq" id="WP_394854215.1">
    <property type="nucleotide sequence ID" value="NZ_JAPTHD010000001.1"/>
</dbReference>
<dbReference type="PANTHER" id="PTHR33841">
    <property type="entry name" value="DNA METHYLTRANSFERASE YEEA-RELATED"/>
    <property type="match status" value="1"/>
</dbReference>
<feature type="domain" description="MmeI-like target recognition" evidence="7">
    <location>
        <begin position="585"/>
        <end position="798"/>
    </location>
</feature>
<evidence type="ECO:0000259" key="6">
    <source>
        <dbReference type="Pfam" id="PF20465"/>
    </source>
</evidence>
<feature type="domain" description="MmeI-like helicase spacer" evidence="6">
    <location>
        <begin position="135"/>
        <end position="213"/>
    </location>
</feature>
<keyword evidence="2 10" id="KW-0489">Methyltransferase</keyword>
<dbReference type="InterPro" id="IPR046820">
    <property type="entry name" value="MmeI_TRD"/>
</dbReference>
<dbReference type="SUPFAM" id="SSF53335">
    <property type="entry name" value="S-adenosyl-L-methionine-dependent methyltransferases"/>
    <property type="match status" value="1"/>
</dbReference>
<dbReference type="GO" id="GO:0032259">
    <property type="term" value="P:methylation"/>
    <property type="evidence" value="ECO:0007669"/>
    <property type="project" value="UniProtKB-KW"/>
</dbReference>